<dbReference type="EMBL" id="PDEM01000007">
    <property type="protein sequence ID" value="PHZ86598.1"/>
    <property type="molecule type" value="Genomic_DNA"/>
</dbReference>
<dbReference type="Pfam" id="PF00593">
    <property type="entry name" value="TonB_dep_Rec_b-barrel"/>
    <property type="match status" value="1"/>
</dbReference>
<keyword evidence="7 10" id="KW-0472">Membrane</keyword>
<dbReference type="GO" id="GO:0044718">
    <property type="term" value="P:siderophore transmembrane transport"/>
    <property type="evidence" value="ECO:0007669"/>
    <property type="project" value="TreeGrafter"/>
</dbReference>
<evidence type="ECO:0000256" key="6">
    <source>
        <dbReference type="ARBA" id="ARBA00023077"/>
    </source>
</evidence>
<name>A0A2G4YW88_9PROT</name>
<evidence type="ECO:0000256" key="1">
    <source>
        <dbReference type="ARBA" id="ARBA00004571"/>
    </source>
</evidence>
<evidence type="ECO:0000256" key="10">
    <source>
        <dbReference type="PROSITE-ProRule" id="PRU01360"/>
    </source>
</evidence>
<evidence type="ECO:0000313" key="16">
    <source>
        <dbReference type="Proteomes" id="UP000229730"/>
    </source>
</evidence>
<keyword evidence="4 10" id="KW-0812">Transmembrane</keyword>
<dbReference type="GO" id="GO:0015344">
    <property type="term" value="F:siderophore uptake transmembrane transporter activity"/>
    <property type="evidence" value="ECO:0007669"/>
    <property type="project" value="TreeGrafter"/>
</dbReference>
<organism evidence="15 16">
    <name type="scientific">Paremcibacter congregatus</name>
    <dbReference type="NCBI Taxonomy" id="2043170"/>
    <lineage>
        <taxon>Bacteria</taxon>
        <taxon>Pseudomonadati</taxon>
        <taxon>Pseudomonadota</taxon>
        <taxon>Alphaproteobacteria</taxon>
        <taxon>Emcibacterales</taxon>
        <taxon>Emcibacteraceae</taxon>
        <taxon>Paremcibacter</taxon>
    </lineage>
</organism>
<dbReference type="InterPro" id="IPR039426">
    <property type="entry name" value="TonB-dep_rcpt-like"/>
</dbReference>
<dbReference type="Proteomes" id="UP000229730">
    <property type="component" value="Unassembled WGS sequence"/>
</dbReference>
<dbReference type="Pfam" id="PF07715">
    <property type="entry name" value="Plug"/>
    <property type="match status" value="1"/>
</dbReference>
<dbReference type="Gene3D" id="2.40.170.20">
    <property type="entry name" value="TonB-dependent receptor, beta-barrel domain"/>
    <property type="match status" value="1"/>
</dbReference>
<dbReference type="InterPro" id="IPR000531">
    <property type="entry name" value="Beta-barrel_TonB"/>
</dbReference>
<gene>
    <name evidence="15" type="ORF">CRD36_01580</name>
</gene>
<dbReference type="OrthoDB" id="9796221at2"/>
<evidence type="ECO:0000313" key="15">
    <source>
        <dbReference type="EMBL" id="PHZ86598.1"/>
    </source>
</evidence>
<evidence type="ECO:0000256" key="11">
    <source>
        <dbReference type="RuleBase" id="RU003357"/>
    </source>
</evidence>
<evidence type="ECO:0000256" key="5">
    <source>
        <dbReference type="ARBA" id="ARBA00022729"/>
    </source>
</evidence>
<evidence type="ECO:0000256" key="8">
    <source>
        <dbReference type="ARBA" id="ARBA00023170"/>
    </source>
</evidence>
<feature type="chain" id="PRO_5013895564" evidence="12">
    <location>
        <begin position="30"/>
        <end position="695"/>
    </location>
</feature>
<evidence type="ECO:0000256" key="9">
    <source>
        <dbReference type="ARBA" id="ARBA00023237"/>
    </source>
</evidence>
<accession>A0A2G4YW88</accession>
<evidence type="ECO:0000256" key="12">
    <source>
        <dbReference type="SAM" id="SignalP"/>
    </source>
</evidence>
<feature type="domain" description="TonB-dependent receptor plug" evidence="14">
    <location>
        <begin position="49"/>
        <end position="159"/>
    </location>
</feature>
<dbReference type="PANTHER" id="PTHR30069:SF29">
    <property type="entry name" value="HEMOGLOBIN AND HEMOGLOBIN-HAPTOGLOBIN-BINDING PROTEIN 1-RELATED"/>
    <property type="match status" value="1"/>
</dbReference>
<keyword evidence="8 15" id="KW-0675">Receptor</keyword>
<sequence length="695" mass="77058">MWDDVSMFKYILSGALVLSLSGGALPAFGSDDVVEEVISTATRSATDPADYAGAVAVVSGKDLAFGNATHFSETAVRLAGVNFARNNGQEYLASIRSPILTGAGACGAFLMAQDGIALRSSGFCNVNELFEAFTEQAARIEVTKGPGSALYGSNALHGIINVISPAADRKEDRLSLEGGAHDFLRMSLSVGTVGARHGIRAQATVTHDGGFREQSGYDQQKISLRHDYKGEVWEVASQLMATNLDQETAGYIKGFEAYKDRDVAQSNPNPEAYRRAKSLRYWSRFSTEISSGIRWQATPYVRVLDMAFLMHFLPGQPVEENRQTGVGLQNGLYFNEGDDLEIITGADVEYTRGSLRQFQEKATTGSAFLQATIPAGRQYDYTVDSLMAAAFLQARWQLTPKLQMQGGVRLEHMRYDYTNKMLAGRTDEAGNVCGFGGCRYSRPESRRDDFTGVSPKLGLIYTFSADHSGYLTLGQGFRAPQATELYRLQRAQQVADLGNVSLTNIEVGLRGRAGRLRYDISAYAMKKSNYIFRDADYFNVDSGRSDHIGSDVLLDWQVSDQLSLRTNISLARHRYAFDYMTGGVNLRRRDVDSAPRHYGGVQVKWTPVDFLTAELEWVHMGSYYLDPENAHDYAGHDYVNLRAEATVTDNYRVFFRIMNLTNVTYAERADFTSFTAERYFPGKPRSLYVGLKAVF</sequence>
<keyword evidence="16" id="KW-1185">Reference proteome</keyword>
<evidence type="ECO:0000256" key="7">
    <source>
        <dbReference type="ARBA" id="ARBA00023136"/>
    </source>
</evidence>
<dbReference type="PROSITE" id="PS52016">
    <property type="entry name" value="TONB_DEPENDENT_REC_3"/>
    <property type="match status" value="1"/>
</dbReference>
<keyword evidence="3 10" id="KW-1134">Transmembrane beta strand</keyword>
<evidence type="ECO:0000256" key="4">
    <source>
        <dbReference type="ARBA" id="ARBA00022692"/>
    </source>
</evidence>
<dbReference type="InterPro" id="IPR036942">
    <property type="entry name" value="Beta-barrel_TonB_sf"/>
</dbReference>
<evidence type="ECO:0000259" key="14">
    <source>
        <dbReference type="Pfam" id="PF07715"/>
    </source>
</evidence>
<proteinExistence type="inferred from homology"/>
<comment type="subcellular location">
    <subcellularLocation>
        <location evidence="1 10">Cell outer membrane</location>
        <topology evidence="1 10">Multi-pass membrane protein</topology>
    </subcellularLocation>
</comment>
<keyword evidence="2 10" id="KW-0813">Transport</keyword>
<evidence type="ECO:0000259" key="13">
    <source>
        <dbReference type="Pfam" id="PF00593"/>
    </source>
</evidence>
<comment type="caution">
    <text evidence="15">The sequence shown here is derived from an EMBL/GenBank/DDBJ whole genome shotgun (WGS) entry which is preliminary data.</text>
</comment>
<dbReference type="SUPFAM" id="SSF56935">
    <property type="entry name" value="Porins"/>
    <property type="match status" value="1"/>
</dbReference>
<keyword evidence="5 12" id="KW-0732">Signal</keyword>
<feature type="domain" description="TonB-dependent receptor-like beta-barrel" evidence="13">
    <location>
        <begin position="267"/>
        <end position="660"/>
    </location>
</feature>
<dbReference type="InParanoid" id="A0A2G4YW88"/>
<protein>
    <submittedName>
        <fullName evidence="15">TonB-dependent receptor</fullName>
    </submittedName>
</protein>
<reference evidence="15 16" key="1">
    <citation type="submission" date="2017-10" db="EMBL/GenBank/DDBJ databases">
        <title>Frigbacter circumglobatus gen. nov. sp. nov., isolated from sediment cultured in situ.</title>
        <authorList>
            <person name="Zhao Z."/>
        </authorList>
    </citation>
    <scope>NUCLEOTIDE SEQUENCE [LARGE SCALE GENOMIC DNA]</scope>
    <source>
        <strain evidence="15 16">ZYL</strain>
    </source>
</reference>
<dbReference type="Gene3D" id="2.170.130.10">
    <property type="entry name" value="TonB-dependent receptor, plug domain"/>
    <property type="match status" value="1"/>
</dbReference>
<keyword evidence="6 11" id="KW-0798">TonB box</keyword>
<dbReference type="GO" id="GO:0009279">
    <property type="term" value="C:cell outer membrane"/>
    <property type="evidence" value="ECO:0007669"/>
    <property type="project" value="UniProtKB-SubCell"/>
</dbReference>
<dbReference type="InterPro" id="IPR037066">
    <property type="entry name" value="Plug_dom_sf"/>
</dbReference>
<dbReference type="PANTHER" id="PTHR30069">
    <property type="entry name" value="TONB-DEPENDENT OUTER MEMBRANE RECEPTOR"/>
    <property type="match status" value="1"/>
</dbReference>
<evidence type="ECO:0000256" key="2">
    <source>
        <dbReference type="ARBA" id="ARBA00022448"/>
    </source>
</evidence>
<dbReference type="InterPro" id="IPR012910">
    <property type="entry name" value="Plug_dom"/>
</dbReference>
<dbReference type="AlphaFoldDB" id="A0A2G4YW88"/>
<evidence type="ECO:0000256" key="3">
    <source>
        <dbReference type="ARBA" id="ARBA00022452"/>
    </source>
</evidence>
<comment type="similarity">
    <text evidence="10 11">Belongs to the TonB-dependent receptor family.</text>
</comment>
<feature type="signal peptide" evidence="12">
    <location>
        <begin position="1"/>
        <end position="29"/>
    </location>
</feature>
<keyword evidence="9 10" id="KW-0998">Cell outer membrane</keyword>